<accession>A0A0A6VEA9</accession>
<evidence type="ECO:0000256" key="1">
    <source>
        <dbReference type="SAM" id="Phobius"/>
    </source>
</evidence>
<proteinExistence type="predicted"/>
<evidence type="ECO:0000313" key="2">
    <source>
        <dbReference type="EMBL" id="KHD85916.1"/>
    </source>
</evidence>
<gene>
    <name evidence="3" type="ORF">G4D61_02510</name>
    <name evidence="2" type="ORF">NG54_06625</name>
</gene>
<dbReference type="OrthoDB" id="2440739at2"/>
<dbReference type="AlphaFoldDB" id="A0A0A6VEA9"/>
<dbReference type="EMBL" id="JRUN01000014">
    <property type="protein sequence ID" value="KHD85916.1"/>
    <property type="molecule type" value="Genomic_DNA"/>
</dbReference>
<dbReference type="Proteomes" id="UP000476934">
    <property type="component" value="Unassembled WGS sequence"/>
</dbReference>
<evidence type="ECO:0000313" key="4">
    <source>
        <dbReference type="Proteomes" id="UP000030588"/>
    </source>
</evidence>
<dbReference type="Proteomes" id="UP000030588">
    <property type="component" value="Unassembled WGS sequence"/>
</dbReference>
<evidence type="ECO:0000313" key="5">
    <source>
        <dbReference type="Proteomes" id="UP000476934"/>
    </source>
</evidence>
<reference evidence="3 5" key="3">
    <citation type="submission" date="2020-03" db="EMBL/GenBank/DDBJ databases">
        <title>Bacillus aquiflavi sp. nov., isolated from yellow water of strong flavor Chinese baijiu in Yibin region of China.</title>
        <authorList>
            <person name="Xie J."/>
        </authorList>
    </citation>
    <scope>NUCLEOTIDE SEQUENCE [LARGE SCALE GENOMIC DNA]</scope>
    <source>
        <strain evidence="3 5">Gsoil 114</strain>
    </source>
</reference>
<name>A0A0A6VEA9_9BACI</name>
<reference evidence="2 4" key="1">
    <citation type="submission" date="2014-10" db="EMBL/GenBank/DDBJ databases">
        <title>Draft genome of phytase producing Bacillus ginsengihumi strain M2.11.</title>
        <authorList>
            <person name="Toymentseva A."/>
            <person name="Boulygina E.A."/>
            <person name="Kazakov S.V."/>
            <person name="Kayumov I."/>
            <person name="Suleimanova A.D."/>
            <person name="Mardanova A.M."/>
            <person name="Maria S.N."/>
            <person name="Sergey M.Y."/>
            <person name="Sharipova M.R."/>
        </authorList>
    </citation>
    <scope>NUCLEOTIDE SEQUENCE [LARGE SCALE GENOMIC DNA]</scope>
    <source>
        <strain evidence="2 4">M2.11</strain>
    </source>
</reference>
<keyword evidence="1" id="KW-0472">Membrane</keyword>
<dbReference type="STRING" id="363870.NG54_06625"/>
<comment type="caution">
    <text evidence="2">The sequence shown here is derived from an EMBL/GenBank/DDBJ whole genome shotgun (WGS) entry which is preliminary data.</text>
</comment>
<dbReference type="EMBL" id="JAAIWK010000002">
    <property type="protein sequence ID" value="NEY18840.1"/>
    <property type="molecule type" value="Genomic_DNA"/>
</dbReference>
<dbReference type="RefSeq" id="WP_025727514.1">
    <property type="nucleotide sequence ID" value="NZ_JAAIWK010000002.1"/>
</dbReference>
<dbReference type="InterPro" id="IPR021324">
    <property type="entry name" value="DUF2929"/>
</dbReference>
<reference evidence="3 5" key="2">
    <citation type="submission" date="2020-02" db="EMBL/GenBank/DDBJ databases">
        <authorList>
            <person name="Feng H."/>
        </authorList>
    </citation>
    <scope>NUCLEOTIDE SEQUENCE [LARGE SCALE GENOMIC DNA]</scope>
    <source>
        <strain evidence="3 5">Gsoil 114</strain>
    </source>
</reference>
<feature type="transmembrane region" description="Helical" evidence="1">
    <location>
        <begin position="32"/>
        <end position="52"/>
    </location>
</feature>
<keyword evidence="1" id="KW-0812">Transmembrane</keyword>
<dbReference type="Pfam" id="PF11151">
    <property type="entry name" value="DUF2929"/>
    <property type="match status" value="1"/>
</dbReference>
<keyword evidence="1" id="KW-1133">Transmembrane helix</keyword>
<keyword evidence="5" id="KW-1185">Reference proteome</keyword>
<sequence>MKYILTLFWTFLLVEMLGYVGSAMTNSKYDVTTMAILSIFVTIFILIVNACLSNKTAANE</sequence>
<organism evidence="2 4">
    <name type="scientific">Heyndrickxia ginsengihumi</name>
    <dbReference type="NCBI Taxonomy" id="363870"/>
    <lineage>
        <taxon>Bacteria</taxon>
        <taxon>Bacillati</taxon>
        <taxon>Bacillota</taxon>
        <taxon>Bacilli</taxon>
        <taxon>Bacillales</taxon>
        <taxon>Bacillaceae</taxon>
        <taxon>Heyndrickxia</taxon>
    </lineage>
</organism>
<evidence type="ECO:0000313" key="3">
    <source>
        <dbReference type="EMBL" id="NEY18840.1"/>
    </source>
</evidence>
<protein>
    <submittedName>
        <fullName evidence="3">YjzD family protein</fullName>
    </submittedName>
</protein>